<dbReference type="Proteomes" id="UP000509771">
    <property type="component" value="Chromosome"/>
</dbReference>
<dbReference type="InterPro" id="IPR003180">
    <property type="entry name" value="MPG"/>
</dbReference>
<evidence type="ECO:0000256" key="2">
    <source>
        <dbReference type="ARBA" id="ARBA00022763"/>
    </source>
</evidence>
<dbReference type="CDD" id="cd00540">
    <property type="entry name" value="AAG"/>
    <property type="match status" value="1"/>
</dbReference>
<dbReference type="GO" id="GO:0003905">
    <property type="term" value="F:alkylbase DNA N-glycosylase activity"/>
    <property type="evidence" value="ECO:0007669"/>
    <property type="project" value="InterPro"/>
</dbReference>
<protein>
    <recommendedName>
        <fullName evidence="5">Putative 3-methyladenine DNA glycosylase</fullName>
        <ecNumber evidence="5">3.2.2.-</ecNumber>
    </recommendedName>
</protein>
<dbReference type="PANTHER" id="PTHR10429">
    <property type="entry name" value="DNA-3-METHYLADENINE GLYCOSYLASE"/>
    <property type="match status" value="1"/>
</dbReference>
<accession>A0A7D5LZA5</accession>
<reference evidence="6 7" key="1">
    <citation type="submission" date="2018-02" db="EMBL/GenBank/DDBJ databases">
        <title>Complete genome of Nitrosopumilus cobalaminigenes HCA1.</title>
        <authorList>
            <person name="Qin W."/>
            <person name="Zheng Y."/>
            <person name="Stahl D.A."/>
        </authorList>
    </citation>
    <scope>NUCLEOTIDE SEQUENCE [LARGE SCALE GENOMIC DNA]</scope>
    <source>
        <strain evidence="6 7">HCA1</strain>
    </source>
</reference>
<dbReference type="SUPFAM" id="SSF50486">
    <property type="entry name" value="FMT C-terminal domain-like"/>
    <property type="match status" value="1"/>
</dbReference>
<evidence type="ECO:0000313" key="7">
    <source>
        <dbReference type="Proteomes" id="UP000509771"/>
    </source>
</evidence>
<evidence type="ECO:0000313" key="6">
    <source>
        <dbReference type="EMBL" id="QLH02632.1"/>
    </source>
</evidence>
<sequence length="185" mass="20735">MNILPREFYSKDTVTVARNLLGKKIVRKIGRIEISGIITETEAYRHKDDPASHAFSKMTDRNKIMFGEIGSAYVYFTYGMYFCFNIVAKTPKIAAGAVLIRAIEPLKGIEIMQKNRGSVNLKNLTNGPAKLAQALDITKEHYGIDLTKKSEIYIAQGIKPKEIIASPRIGISKAADKLWNFKIKV</sequence>
<evidence type="ECO:0000256" key="5">
    <source>
        <dbReference type="HAMAP-Rule" id="MF_00527"/>
    </source>
</evidence>
<dbReference type="NCBIfam" id="TIGR00567">
    <property type="entry name" value="3mg"/>
    <property type="match status" value="1"/>
</dbReference>
<evidence type="ECO:0000256" key="4">
    <source>
        <dbReference type="ARBA" id="ARBA00023204"/>
    </source>
</evidence>
<keyword evidence="2 5" id="KW-0227">DNA damage</keyword>
<proteinExistence type="inferred from homology"/>
<dbReference type="GO" id="GO:0006284">
    <property type="term" value="P:base-excision repair"/>
    <property type="evidence" value="ECO:0007669"/>
    <property type="project" value="InterPro"/>
</dbReference>
<dbReference type="NCBIfam" id="NF002003">
    <property type="entry name" value="PRK00802.1-3"/>
    <property type="match status" value="1"/>
</dbReference>
<dbReference type="EC" id="3.2.2.-" evidence="5"/>
<keyword evidence="3 5" id="KW-0378">Hydrolase</keyword>
<gene>
    <name evidence="6" type="ORF">C5F47_03180</name>
</gene>
<dbReference type="FunFam" id="3.10.300.10:FF:000001">
    <property type="entry name" value="Putative 3-methyladenine DNA glycosylase"/>
    <property type="match status" value="1"/>
</dbReference>
<dbReference type="AlphaFoldDB" id="A0A7D5LZA5"/>
<evidence type="ECO:0000256" key="3">
    <source>
        <dbReference type="ARBA" id="ARBA00022801"/>
    </source>
</evidence>
<dbReference type="PANTHER" id="PTHR10429:SF0">
    <property type="entry name" value="DNA-3-METHYLADENINE GLYCOSYLASE"/>
    <property type="match status" value="1"/>
</dbReference>
<name>A0A7D5LZA5_9ARCH</name>
<dbReference type="RefSeq" id="WP_179361468.1">
    <property type="nucleotide sequence ID" value="NZ_CP026993.1"/>
</dbReference>
<dbReference type="GO" id="GO:0003677">
    <property type="term" value="F:DNA binding"/>
    <property type="evidence" value="ECO:0007669"/>
    <property type="project" value="InterPro"/>
</dbReference>
<comment type="similarity">
    <text evidence="1 5">Belongs to the DNA glycosylase MPG family.</text>
</comment>
<dbReference type="HAMAP" id="MF_00527">
    <property type="entry name" value="3MGH"/>
    <property type="match status" value="1"/>
</dbReference>
<dbReference type="Pfam" id="PF02245">
    <property type="entry name" value="Pur_DNA_glyco"/>
    <property type="match status" value="1"/>
</dbReference>
<dbReference type="Gene3D" id="3.10.300.10">
    <property type="entry name" value="Methylpurine-DNA glycosylase (MPG)"/>
    <property type="match status" value="1"/>
</dbReference>
<dbReference type="InterPro" id="IPR011034">
    <property type="entry name" value="Formyl_transferase-like_C_sf"/>
</dbReference>
<dbReference type="GeneID" id="56058989"/>
<keyword evidence="7" id="KW-1185">Reference proteome</keyword>
<dbReference type="OrthoDB" id="31217at2157"/>
<dbReference type="KEGG" id="ncl:C5F47_03180"/>
<keyword evidence="4 5" id="KW-0234">DNA repair</keyword>
<dbReference type="InterPro" id="IPR036995">
    <property type="entry name" value="MPG_sf"/>
</dbReference>
<organism evidence="6 7">
    <name type="scientific">Nitrosopumilus cobalaminigenes</name>
    <dbReference type="NCBI Taxonomy" id="1470066"/>
    <lineage>
        <taxon>Archaea</taxon>
        <taxon>Nitrososphaerota</taxon>
        <taxon>Nitrososphaeria</taxon>
        <taxon>Nitrosopumilales</taxon>
        <taxon>Nitrosopumilaceae</taxon>
        <taxon>Nitrosopumilus</taxon>
    </lineage>
</organism>
<evidence type="ECO:0000256" key="1">
    <source>
        <dbReference type="ARBA" id="ARBA00009232"/>
    </source>
</evidence>
<dbReference type="EMBL" id="CP026993">
    <property type="protein sequence ID" value="QLH02632.1"/>
    <property type="molecule type" value="Genomic_DNA"/>
</dbReference>